<dbReference type="Proteomes" id="UP001057402">
    <property type="component" value="Chromosome 11"/>
</dbReference>
<evidence type="ECO:0000313" key="2">
    <source>
        <dbReference type="Proteomes" id="UP001057402"/>
    </source>
</evidence>
<organism evidence="1 2">
    <name type="scientific">Melastoma candidum</name>
    <dbReference type="NCBI Taxonomy" id="119954"/>
    <lineage>
        <taxon>Eukaryota</taxon>
        <taxon>Viridiplantae</taxon>
        <taxon>Streptophyta</taxon>
        <taxon>Embryophyta</taxon>
        <taxon>Tracheophyta</taxon>
        <taxon>Spermatophyta</taxon>
        <taxon>Magnoliopsida</taxon>
        <taxon>eudicotyledons</taxon>
        <taxon>Gunneridae</taxon>
        <taxon>Pentapetalae</taxon>
        <taxon>rosids</taxon>
        <taxon>malvids</taxon>
        <taxon>Myrtales</taxon>
        <taxon>Melastomataceae</taxon>
        <taxon>Melastomatoideae</taxon>
        <taxon>Melastomateae</taxon>
        <taxon>Melastoma</taxon>
    </lineage>
</organism>
<sequence length="206" mass="23570">MEGEDLLRAPPTYRRHPQQFILESQSRAVREDGGIRGYDTLPKPRGVLRLCVIFLQWGWRAGAPPHADMTSRLGQEAASVILELPLDKITRPLMRTMANDPNKVQELIDIIWSTLEVEGVYYCFSGCHRYEAHQRLGLPTISCKICQWTKETLRHHLRSAINPTQIEIERLPGFIISLEVARLPNFCARCPKRYPTDYSYALIGAV</sequence>
<name>A0ACB9LKW0_9MYRT</name>
<protein>
    <submittedName>
        <fullName evidence="1">Uncharacterized protein</fullName>
    </submittedName>
</protein>
<accession>A0ACB9LKW0</accession>
<evidence type="ECO:0000313" key="1">
    <source>
        <dbReference type="EMBL" id="KAI4311827.1"/>
    </source>
</evidence>
<proteinExistence type="predicted"/>
<dbReference type="EMBL" id="CM042890">
    <property type="protein sequence ID" value="KAI4311827.1"/>
    <property type="molecule type" value="Genomic_DNA"/>
</dbReference>
<gene>
    <name evidence="1" type="ORF">MLD38_036689</name>
</gene>
<comment type="caution">
    <text evidence="1">The sequence shown here is derived from an EMBL/GenBank/DDBJ whole genome shotgun (WGS) entry which is preliminary data.</text>
</comment>
<keyword evidence="2" id="KW-1185">Reference proteome</keyword>
<reference evidence="2" key="1">
    <citation type="journal article" date="2023" name="Front. Plant Sci.">
        <title>Chromosomal-level genome assembly of Melastoma candidum provides insights into trichome evolution.</title>
        <authorList>
            <person name="Zhong Y."/>
            <person name="Wu W."/>
            <person name="Sun C."/>
            <person name="Zou P."/>
            <person name="Liu Y."/>
            <person name="Dai S."/>
            <person name="Zhou R."/>
        </authorList>
    </citation>
    <scope>NUCLEOTIDE SEQUENCE [LARGE SCALE GENOMIC DNA]</scope>
</reference>